<evidence type="ECO:0000313" key="4">
    <source>
        <dbReference type="Proteomes" id="UP001218362"/>
    </source>
</evidence>
<evidence type="ECO:0000256" key="2">
    <source>
        <dbReference type="SAM" id="SignalP"/>
    </source>
</evidence>
<organism evidence="3 4">
    <name type="scientific">Candidatus Andeanibacterium colombiense</name>
    <dbReference type="NCBI Taxonomy" id="3121345"/>
    <lineage>
        <taxon>Bacteria</taxon>
        <taxon>Pseudomonadati</taxon>
        <taxon>Pseudomonadota</taxon>
        <taxon>Alphaproteobacteria</taxon>
        <taxon>Sphingomonadales</taxon>
        <taxon>Sphingomonadaceae</taxon>
        <taxon>Candidatus Andeanibacterium</taxon>
    </lineage>
</organism>
<dbReference type="EMBL" id="CP119316">
    <property type="protein sequence ID" value="WEK45290.1"/>
    <property type="molecule type" value="Genomic_DNA"/>
</dbReference>
<feature type="compositionally biased region" description="Low complexity" evidence="1">
    <location>
        <begin position="93"/>
        <end position="102"/>
    </location>
</feature>
<protein>
    <submittedName>
        <fullName evidence="3">Uncharacterized protein</fullName>
    </submittedName>
</protein>
<feature type="region of interest" description="Disordered" evidence="1">
    <location>
        <begin position="38"/>
        <end position="57"/>
    </location>
</feature>
<sequence length="102" mass="11491">MFGSIRHVFTSRWKALIWSFGVLLTAYCTVPSADQDPAAKAHASHVNPWGKDYHPEAAHNSDRVTFSSVIKEYKDAKRRELEEEENPWKKKPAGAPSAAPRN</sequence>
<keyword evidence="2" id="KW-0732">Signal</keyword>
<evidence type="ECO:0000313" key="3">
    <source>
        <dbReference type="EMBL" id="WEK45290.1"/>
    </source>
</evidence>
<evidence type="ECO:0000256" key="1">
    <source>
        <dbReference type="SAM" id="MobiDB-lite"/>
    </source>
</evidence>
<feature type="chain" id="PRO_5042585707" evidence="2">
    <location>
        <begin position="34"/>
        <end position="102"/>
    </location>
</feature>
<dbReference type="KEGG" id="acob:P0Y56_09600"/>
<reference evidence="3" key="1">
    <citation type="submission" date="2023-03" db="EMBL/GenBank/DDBJ databases">
        <title>Andean soil-derived lignocellulolytic bacterial consortium as a source of novel taxa and putative plastic-active enzymes.</title>
        <authorList>
            <person name="Diaz-Garcia L."/>
            <person name="Chuvochina M."/>
            <person name="Feuerriegel G."/>
            <person name="Bunk B."/>
            <person name="Sproer C."/>
            <person name="Streit W.R."/>
            <person name="Rodriguez L.M."/>
            <person name="Overmann J."/>
            <person name="Jimenez D.J."/>
        </authorList>
    </citation>
    <scope>NUCLEOTIDE SEQUENCE</scope>
    <source>
        <strain evidence="3">MAG 26</strain>
    </source>
</reference>
<proteinExistence type="predicted"/>
<gene>
    <name evidence="3" type="ORF">P0Y56_09600</name>
</gene>
<feature type="signal peptide" evidence="2">
    <location>
        <begin position="1"/>
        <end position="33"/>
    </location>
</feature>
<name>A0AAJ5X387_9SPHN</name>
<accession>A0AAJ5X387</accession>
<dbReference type="Proteomes" id="UP001218362">
    <property type="component" value="Chromosome"/>
</dbReference>
<dbReference type="AlphaFoldDB" id="A0AAJ5X387"/>
<feature type="region of interest" description="Disordered" evidence="1">
    <location>
        <begin position="78"/>
        <end position="102"/>
    </location>
</feature>